<sequence>MNIALVDPIGVSYKKPMRDAGRGGGLHVAYPVAHHAGSGEIEPEFMGRCRYHSRRRLAPVMRFAAIAQNGGIRVIRTGEYEIDVAAEGLDRFIDQNLNGREGRPVKQPTTDPGLVGNDTDRDAAGVRGGDKRQGFRNQHHVFWPMRVTAILDQHAVAIEEKAGLSPALFGDCPIIGPAAVVGDHDGLGAKRCRKRSTSAKARTMW</sequence>
<keyword evidence="3" id="KW-1185">Reference proteome</keyword>
<feature type="region of interest" description="Disordered" evidence="1">
    <location>
        <begin position="97"/>
        <end position="133"/>
    </location>
</feature>
<proteinExistence type="predicted"/>
<reference evidence="2" key="1">
    <citation type="submission" date="2022-05" db="EMBL/GenBank/DDBJ databases">
        <authorList>
            <person name="Pankratov T."/>
        </authorList>
    </citation>
    <scope>NUCLEOTIDE SEQUENCE</scope>
    <source>
        <strain evidence="2">BP6-180914</strain>
    </source>
</reference>
<gene>
    <name evidence="2" type="ORF">M8523_15310</name>
</gene>
<protein>
    <submittedName>
        <fullName evidence="2">Uncharacterized protein</fullName>
    </submittedName>
</protein>
<name>A0AA41YY08_9HYPH</name>
<accession>A0AA41YY08</accession>
<comment type="caution">
    <text evidence="2">The sequence shown here is derived from an EMBL/GenBank/DDBJ whole genome shotgun (WGS) entry which is preliminary data.</text>
</comment>
<dbReference type="EMBL" id="JAMOIM010000009">
    <property type="protein sequence ID" value="MCW6509390.1"/>
    <property type="molecule type" value="Genomic_DNA"/>
</dbReference>
<evidence type="ECO:0000256" key="1">
    <source>
        <dbReference type="SAM" id="MobiDB-lite"/>
    </source>
</evidence>
<evidence type="ECO:0000313" key="3">
    <source>
        <dbReference type="Proteomes" id="UP001165667"/>
    </source>
</evidence>
<organism evidence="2 3">
    <name type="scientific">Lichenifustis flavocetrariae</name>
    <dbReference type="NCBI Taxonomy" id="2949735"/>
    <lineage>
        <taxon>Bacteria</taxon>
        <taxon>Pseudomonadati</taxon>
        <taxon>Pseudomonadota</taxon>
        <taxon>Alphaproteobacteria</taxon>
        <taxon>Hyphomicrobiales</taxon>
        <taxon>Lichenihabitantaceae</taxon>
        <taxon>Lichenifustis</taxon>
    </lineage>
</organism>
<dbReference type="AlphaFoldDB" id="A0AA41YY08"/>
<feature type="compositionally biased region" description="Basic and acidic residues" evidence="1">
    <location>
        <begin position="118"/>
        <end position="133"/>
    </location>
</feature>
<dbReference type="Proteomes" id="UP001165667">
    <property type="component" value="Unassembled WGS sequence"/>
</dbReference>
<evidence type="ECO:0000313" key="2">
    <source>
        <dbReference type="EMBL" id="MCW6509390.1"/>
    </source>
</evidence>